<comment type="caution">
    <text evidence="3">The sequence shown here is derived from an EMBL/GenBank/DDBJ whole genome shotgun (WGS) entry which is preliminary data.</text>
</comment>
<feature type="signal peptide" evidence="2">
    <location>
        <begin position="1"/>
        <end position="26"/>
    </location>
</feature>
<dbReference type="EMBL" id="JAGPYM010000017">
    <property type="protein sequence ID" value="KAH6885823.1"/>
    <property type="molecule type" value="Genomic_DNA"/>
</dbReference>
<dbReference type="AlphaFoldDB" id="A0A9P9AMX1"/>
<evidence type="ECO:0000256" key="1">
    <source>
        <dbReference type="SAM" id="MobiDB-lite"/>
    </source>
</evidence>
<evidence type="ECO:0000313" key="4">
    <source>
        <dbReference type="Proteomes" id="UP000777438"/>
    </source>
</evidence>
<dbReference type="Proteomes" id="UP000777438">
    <property type="component" value="Unassembled WGS sequence"/>
</dbReference>
<feature type="region of interest" description="Disordered" evidence="1">
    <location>
        <begin position="111"/>
        <end position="156"/>
    </location>
</feature>
<protein>
    <submittedName>
        <fullName evidence="3">Uncharacterized protein</fullName>
    </submittedName>
</protein>
<accession>A0A9P9AMX1</accession>
<proteinExistence type="predicted"/>
<organism evidence="3 4">
    <name type="scientific">Thelonectria olida</name>
    <dbReference type="NCBI Taxonomy" id="1576542"/>
    <lineage>
        <taxon>Eukaryota</taxon>
        <taxon>Fungi</taxon>
        <taxon>Dikarya</taxon>
        <taxon>Ascomycota</taxon>
        <taxon>Pezizomycotina</taxon>
        <taxon>Sordariomycetes</taxon>
        <taxon>Hypocreomycetidae</taxon>
        <taxon>Hypocreales</taxon>
        <taxon>Nectriaceae</taxon>
        <taxon>Thelonectria</taxon>
    </lineage>
</organism>
<feature type="compositionally biased region" description="Low complexity" evidence="1">
    <location>
        <begin position="138"/>
        <end position="153"/>
    </location>
</feature>
<feature type="region of interest" description="Disordered" evidence="1">
    <location>
        <begin position="79"/>
        <end position="98"/>
    </location>
</feature>
<evidence type="ECO:0000256" key="2">
    <source>
        <dbReference type="SAM" id="SignalP"/>
    </source>
</evidence>
<reference evidence="3 4" key="1">
    <citation type="journal article" date="2021" name="Nat. Commun.">
        <title>Genetic determinants of endophytism in the Arabidopsis root mycobiome.</title>
        <authorList>
            <person name="Mesny F."/>
            <person name="Miyauchi S."/>
            <person name="Thiergart T."/>
            <person name="Pickel B."/>
            <person name="Atanasova L."/>
            <person name="Karlsson M."/>
            <person name="Huettel B."/>
            <person name="Barry K.W."/>
            <person name="Haridas S."/>
            <person name="Chen C."/>
            <person name="Bauer D."/>
            <person name="Andreopoulos W."/>
            <person name="Pangilinan J."/>
            <person name="LaButti K."/>
            <person name="Riley R."/>
            <person name="Lipzen A."/>
            <person name="Clum A."/>
            <person name="Drula E."/>
            <person name="Henrissat B."/>
            <person name="Kohler A."/>
            <person name="Grigoriev I.V."/>
            <person name="Martin F.M."/>
            <person name="Hacquard S."/>
        </authorList>
    </citation>
    <scope>NUCLEOTIDE SEQUENCE [LARGE SCALE GENOMIC DNA]</scope>
    <source>
        <strain evidence="3 4">MPI-CAGE-CH-0241</strain>
    </source>
</reference>
<sequence>MYTRALSWLLVPPMLFCRWLSDLVSAGTEYILWCMEQCRASVQQMVHRISVFYSRHVSDLHTSPMSFCCTNNSAHFTEKNDAAPSSPMKNPTPDARLGRRSLGSWVRIWDSARKSPSPGSNTSQGYETTPQSIRQHKPTTTSNTSPPCSQSPSPLGPSPFPLQVQVYLHHRLPIHKLPTPEAVRLHFAHLPFIYQDLADGCLAQAAAMAPGPAREQRQRMWILSMRLAKRYRGLSIVLSDRFLRSVLARHASIKRPSRFWEKVLDEIERANSSWSLTRIWIMLSVAQSALAVLIAKLLPPSAQAGVMLANAAAYVWSATMQWHMVHSRYAAVKADEQLLHDTMGRL</sequence>
<name>A0A9P9AMX1_9HYPO</name>
<dbReference type="OrthoDB" id="4941199at2759"/>
<keyword evidence="2" id="KW-0732">Signal</keyword>
<evidence type="ECO:0000313" key="3">
    <source>
        <dbReference type="EMBL" id="KAH6885823.1"/>
    </source>
</evidence>
<keyword evidence="4" id="KW-1185">Reference proteome</keyword>
<gene>
    <name evidence="3" type="ORF">B0T10DRAFT_85182</name>
</gene>
<feature type="compositionally biased region" description="Polar residues" evidence="1">
    <location>
        <begin position="117"/>
        <end position="133"/>
    </location>
</feature>
<feature type="chain" id="PRO_5040154463" evidence="2">
    <location>
        <begin position="27"/>
        <end position="346"/>
    </location>
</feature>